<name>A0A829GG50_LACPA</name>
<organism evidence="1 2">
    <name type="scientific">Lacticaseibacillus paracasei subsp. paracasei Lpp123</name>
    <dbReference type="NCBI Taxonomy" id="1256201"/>
    <lineage>
        <taxon>Bacteria</taxon>
        <taxon>Bacillati</taxon>
        <taxon>Bacillota</taxon>
        <taxon>Bacilli</taxon>
        <taxon>Lactobacillales</taxon>
        <taxon>Lactobacillaceae</taxon>
        <taxon>Lacticaseibacillus</taxon>
    </lineage>
</organism>
<evidence type="ECO:0000313" key="2">
    <source>
        <dbReference type="Proteomes" id="UP000014316"/>
    </source>
</evidence>
<dbReference type="Proteomes" id="UP000014316">
    <property type="component" value="Unassembled WGS sequence"/>
</dbReference>
<dbReference type="Gene3D" id="1.20.5.300">
    <property type="match status" value="1"/>
</dbReference>
<comment type="caution">
    <text evidence="1">The sequence shown here is derived from an EMBL/GenBank/DDBJ whole genome shotgun (WGS) entry which is preliminary data.</text>
</comment>
<evidence type="ECO:0000313" key="1">
    <source>
        <dbReference type="EMBL" id="EPC48521.1"/>
    </source>
</evidence>
<protein>
    <submittedName>
        <fullName evidence="1">Uncharacterized protein</fullName>
    </submittedName>
</protein>
<sequence>MKFKHGFFTRSTDRNSLCAVDCKKTGPQLQQEIAAYFEGLSDGVGQVRESVAQFSQSLTHLSDELNNTLKPAMKDITDRVETFEFETAPRVDAIQKHVENINDAVSNLDAMPTADQREPLPKH</sequence>
<dbReference type="EMBL" id="ANJW01001024">
    <property type="protein sequence ID" value="EPC48521.1"/>
    <property type="molecule type" value="Genomic_DNA"/>
</dbReference>
<proteinExistence type="predicted"/>
<accession>A0A829GG50</accession>
<gene>
    <name evidence="1" type="ORF">Lpp123_17319</name>
</gene>
<dbReference type="AlphaFoldDB" id="A0A829GG50"/>
<reference evidence="1 2" key="1">
    <citation type="journal article" date="2013" name="PLoS ONE">
        <title>Lactobacillus paracasei comparative genomics: towards species pan-genome definition and exploitation of diversity.</title>
        <authorList>
            <person name="Smokvina T."/>
            <person name="Wels M."/>
            <person name="Polka J."/>
            <person name="Chervaux C."/>
            <person name="Brisse S."/>
            <person name="Boekhorst J."/>
            <person name="van Hylckama Vlieg J.E."/>
            <person name="Siezen R.J."/>
        </authorList>
    </citation>
    <scope>NUCLEOTIDE SEQUENCE [LARGE SCALE GENOMIC DNA]</scope>
    <source>
        <strain evidence="1 2">Lpp123</strain>
    </source>
</reference>